<sequence length="394" mass="44762">MANTRYHALVLSLHQPHGNLDHLLVHDEWEAREILLAMDRIPRSLLDYQDVGRVNLALSGTLLETLMQSDFQSRAYGIVDCNLLLWHLHNTNIIDILGGAYYHPVMPLIPPADWDTQLERWKTIARRQFVNSDFQGFYPPDMGFCMEMIPLLRRCGYSFVMVDSEHVKPVTAMKQEALLYQPHIARFGDQEIIVVVRDHDLSSAQEKGMTFGQFEQEVQKRTRGCDFPPLVTTGTDGQNCACFRGATPDSNFWDVFYKPLIGQANADHQAIQPIFIKDYLDRFGASGEVTVGSGTWNTPGHGDHFVQWTGTPAQRKALTRVNEISQAVQVALQNAANIGSQNPELSRLLEEAHWRVLRAETSCNFFWGDAWVMRCHADLDQACEHLQQADAHFN</sequence>
<dbReference type="Proteomes" id="UP000229278">
    <property type="component" value="Unassembled WGS sequence"/>
</dbReference>
<name>A0A2G6PEC0_9GAMM</name>
<dbReference type="Pfam" id="PF03065">
    <property type="entry name" value="Glyco_hydro_57"/>
    <property type="match status" value="1"/>
</dbReference>
<comment type="caution">
    <text evidence="4">The sequence shown here is derived from an EMBL/GenBank/DDBJ whole genome shotgun (WGS) entry which is preliminary data.</text>
</comment>
<dbReference type="AlphaFoldDB" id="A0A2G6PEC0"/>
<comment type="similarity">
    <text evidence="1">Belongs to the glycosyl hydrolase 57 family.</text>
</comment>
<dbReference type="InterPro" id="IPR052046">
    <property type="entry name" value="GH57_Enzymes"/>
</dbReference>
<dbReference type="Gene3D" id="3.20.110.20">
    <property type="match status" value="1"/>
</dbReference>
<accession>A0A2G6PEC0</accession>
<evidence type="ECO:0000313" key="4">
    <source>
        <dbReference type="EMBL" id="PIE82911.1"/>
    </source>
</evidence>
<evidence type="ECO:0000256" key="2">
    <source>
        <dbReference type="ARBA" id="ARBA00023277"/>
    </source>
</evidence>
<reference evidence="4 5" key="1">
    <citation type="submission" date="2017-10" db="EMBL/GenBank/DDBJ databases">
        <title>Novel microbial diversity and functional potential in the marine mammal oral microbiome.</title>
        <authorList>
            <person name="Dudek N.K."/>
            <person name="Sun C.L."/>
            <person name="Burstein D."/>
            <person name="Kantor R.S."/>
            <person name="Aliaga Goltsman D.S."/>
            <person name="Bik E.M."/>
            <person name="Thomas B.C."/>
            <person name="Banfield J.F."/>
            <person name="Relman D.A."/>
        </authorList>
    </citation>
    <scope>NUCLEOTIDE SEQUENCE [LARGE SCALE GENOMIC DNA]</scope>
    <source>
        <strain evidence="4">DOLJORAL78_50_517</strain>
    </source>
</reference>
<organism evidence="4 5">
    <name type="scientific">Candidatus Contendibacter odensensis</name>
    <dbReference type="NCBI Taxonomy" id="1400860"/>
    <lineage>
        <taxon>Bacteria</taxon>
        <taxon>Pseudomonadati</taxon>
        <taxon>Pseudomonadota</taxon>
        <taxon>Gammaproteobacteria</taxon>
        <taxon>Candidatus Competibacteraceae</taxon>
        <taxon>Candidatus Contendibacter</taxon>
    </lineage>
</organism>
<evidence type="ECO:0000259" key="3">
    <source>
        <dbReference type="Pfam" id="PF03065"/>
    </source>
</evidence>
<dbReference type="GO" id="GO:0016787">
    <property type="term" value="F:hydrolase activity"/>
    <property type="evidence" value="ECO:0007669"/>
    <property type="project" value="UniProtKB-KW"/>
</dbReference>
<dbReference type="EMBL" id="PDTV01000010">
    <property type="protein sequence ID" value="PIE82911.1"/>
    <property type="molecule type" value="Genomic_DNA"/>
</dbReference>
<evidence type="ECO:0000313" key="5">
    <source>
        <dbReference type="Proteomes" id="UP000229278"/>
    </source>
</evidence>
<keyword evidence="4" id="KW-0378">Hydrolase</keyword>
<dbReference type="PANTHER" id="PTHR36306">
    <property type="entry name" value="ALPHA-AMYLASE-RELATED-RELATED"/>
    <property type="match status" value="1"/>
</dbReference>
<dbReference type="GO" id="GO:0005975">
    <property type="term" value="P:carbohydrate metabolic process"/>
    <property type="evidence" value="ECO:0007669"/>
    <property type="project" value="InterPro"/>
</dbReference>
<gene>
    <name evidence="4" type="ORF">CSA09_04275</name>
</gene>
<dbReference type="InterPro" id="IPR004300">
    <property type="entry name" value="Glyco_hydro_57_N"/>
</dbReference>
<proteinExistence type="inferred from homology"/>
<keyword evidence="2" id="KW-0119">Carbohydrate metabolism</keyword>
<feature type="domain" description="Glycoside hydrolase family 57 N-terminal" evidence="3">
    <location>
        <begin position="52"/>
        <end position="239"/>
    </location>
</feature>
<evidence type="ECO:0000256" key="1">
    <source>
        <dbReference type="ARBA" id="ARBA00006821"/>
    </source>
</evidence>
<dbReference type="InterPro" id="IPR011330">
    <property type="entry name" value="Glyco_hydro/deAcase_b/a-brl"/>
</dbReference>
<dbReference type="SUPFAM" id="SSF88713">
    <property type="entry name" value="Glycoside hydrolase/deacetylase"/>
    <property type="match status" value="1"/>
</dbReference>
<protein>
    <submittedName>
        <fullName evidence="4">Glycoside hydrolase family 57</fullName>
    </submittedName>
</protein>
<dbReference type="PANTHER" id="PTHR36306:SF5">
    <property type="entry name" value="SLR1535 PROTEIN"/>
    <property type="match status" value="1"/>
</dbReference>